<dbReference type="PANTHER" id="PTHR18964:SF149">
    <property type="entry name" value="BIFUNCTIONAL UDP-N-ACETYLGLUCOSAMINE 2-EPIMERASE_N-ACETYLMANNOSAMINE KINASE"/>
    <property type="match status" value="1"/>
</dbReference>
<organism evidence="2 3">
    <name type="scientific">Candidatus Komeilibacteria bacterium CG_4_10_14_0_8_um_filter_37_78</name>
    <dbReference type="NCBI Taxonomy" id="1974471"/>
    <lineage>
        <taxon>Bacteria</taxon>
        <taxon>Candidatus Komeiliibacteriota</taxon>
    </lineage>
</organism>
<protein>
    <recommendedName>
        <fullName evidence="4">ROK family protein</fullName>
    </recommendedName>
</protein>
<dbReference type="Pfam" id="PF00480">
    <property type="entry name" value="ROK"/>
    <property type="match status" value="1"/>
</dbReference>
<comment type="caution">
    <text evidence="2">The sequence shown here is derived from an EMBL/GenBank/DDBJ whole genome shotgun (WGS) entry which is preliminary data.</text>
</comment>
<reference evidence="3" key="1">
    <citation type="submission" date="2017-09" db="EMBL/GenBank/DDBJ databases">
        <title>Depth-based differentiation of microbial function through sediment-hosted aquifers and enrichment of novel symbionts in the deep terrestrial subsurface.</title>
        <authorList>
            <person name="Probst A.J."/>
            <person name="Ladd B."/>
            <person name="Jarett J.K."/>
            <person name="Geller-Mcgrath D.E."/>
            <person name="Sieber C.M.K."/>
            <person name="Emerson J.B."/>
            <person name="Anantharaman K."/>
            <person name="Thomas B.C."/>
            <person name="Malmstrom R."/>
            <person name="Stieglmeier M."/>
            <person name="Klingl A."/>
            <person name="Woyke T."/>
            <person name="Ryan C.M."/>
            <person name="Banfield J.F."/>
        </authorList>
    </citation>
    <scope>NUCLEOTIDE SEQUENCE [LARGE SCALE GENOMIC DNA]</scope>
</reference>
<name>A0A2M7RFD9_9BACT</name>
<evidence type="ECO:0000256" key="1">
    <source>
        <dbReference type="ARBA" id="ARBA00006479"/>
    </source>
</evidence>
<comment type="similarity">
    <text evidence="1">Belongs to the ROK (NagC/XylR) family.</text>
</comment>
<dbReference type="AlphaFoldDB" id="A0A2M7RFD9"/>
<dbReference type="InterPro" id="IPR043129">
    <property type="entry name" value="ATPase_NBD"/>
</dbReference>
<dbReference type="PANTHER" id="PTHR18964">
    <property type="entry name" value="ROK (REPRESSOR, ORF, KINASE) FAMILY"/>
    <property type="match status" value="1"/>
</dbReference>
<evidence type="ECO:0000313" key="3">
    <source>
        <dbReference type="Proteomes" id="UP000228689"/>
    </source>
</evidence>
<dbReference type="CDD" id="cd23763">
    <property type="entry name" value="ASKHA_ATPase_ROK"/>
    <property type="match status" value="1"/>
</dbReference>
<dbReference type="SUPFAM" id="SSF53067">
    <property type="entry name" value="Actin-like ATPase domain"/>
    <property type="match status" value="1"/>
</dbReference>
<dbReference type="InterPro" id="IPR000600">
    <property type="entry name" value="ROK"/>
</dbReference>
<dbReference type="Proteomes" id="UP000228689">
    <property type="component" value="Unassembled WGS sequence"/>
</dbReference>
<dbReference type="EMBL" id="PFMC01000022">
    <property type="protein sequence ID" value="PIY95242.1"/>
    <property type="molecule type" value="Genomic_DNA"/>
</dbReference>
<sequence>MVTKKINKDLLIGIDIGGTKVKLVLMRGSKVLAEDKYLLKSFKTSRQFLATLIAHLELLIKPYTISRIRGIGIGLPGILNKERTKVLMLPNSTIIKNINFKKILQDKFRLPVLLENDTNAMALGEMMYGAGKGMQSLVMLSLGTGVGAGIIFRHGAKLNLLTGHHGAAGEIGHMIINFNGIEGRPKKKGTLEQYASAKFLKRRNVNQPLKIQQEAKAGKKSALKIYQELGHYLGYGLANIVNIFDPEVIVLSGGVSEAYDLFIKPAKLVMKNNLISSQSADIKILKSKLGDRAGAIGAAALWLR</sequence>
<gene>
    <name evidence="2" type="ORF">COY67_00970</name>
</gene>
<proteinExistence type="inferred from homology"/>
<accession>A0A2M7RFD9</accession>
<evidence type="ECO:0000313" key="2">
    <source>
        <dbReference type="EMBL" id="PIY95242.1"/>
    </source>
</evidence>
<dbReference type="Gene3D" id="3.30.420.40">
    <property type="match status" value="2"/>
</dbReference>
<evidence type="ECO:0008006" key="4">
    <source>
        <dbReference type="Google" id="ProtNLM"/>
    </source>
</evidence>